<evidence type="ECO:0000256" key="1">
    <source>
        <dbReference type="SAM" id="MobiDB-lite"/>
    </source>
</evidence>
<proteinExistence type="predicted"/>
<keyword evidence="3" id="KW-1185">Reference proteome</keyword>
<feature type="compositionally biased region" description="Acidic residues" evidence="1">
    <location>
        <begin position="103"/>
        <end position="121"/>
    </location>
</feature>
<sequence>MPREGGGWLIESRLDETDERKPRRTPHIYFTKKWDHDEDARRMMMMEDDLHLPWQSELVMGTTGTRARINKPSSTPATVTATISHHFSRTFGSLLVPETTLMEDEQDDDGGGGGGEEEDDEIGHFGMANDFGGIMAKWGRRMGQIEELCDISDDDECGK</sequence>
<comment type="caution">
    <text evidence="2">The sequence shown here is derived from an EMBL/GenBank/DDBJ whole genome shotgun (WGS) entry which is preliminary data.</text>
</comment>
<dbReference type="AlphaFoldDB" id="A0ABD2JAS3"/>
<name>A0ABD2JAS3_HETSC</name>
<organism evidence="2 3">
    <name type="scientific">Heterodera schachtii</name>
    <name type="common">Sugarbeet cyst nematode worm</name>
    <name type="synonym">Tylenchus schachtii</name>
    <dbReference type="NCBI Taxonomy" id="97005"/>
    <lineage>
        <taxon>Eukaryota</taxon>
        <taxon>Metazoa</taxon>
        <taxon>Ecdysozoa</taxon>
        <taxon>Nematoda</taxon>
        <taxon>Chromadorea</taxon>
        <taxon>Rhabditida</taxon>
        <taxon>Tylenchina</taxon>
        <taxon>Tylenchomorpha</taxon>
        <taxon>Tylenchoidea</taxon>
        <taxon>Heteroderidae</taxon>
        <taxon>Heteroderinae</taxon>
        <taxon>Heterodera</taxon>
    </lineage>
</organism>
<feature type="region of interest" description="Disordered" evidence="1">
    <location>
        <begin position="103"/>
        <end position="128"/>
    </location>
</feature>
<protein>
    <submittedName>
        <fullName evidence="2">Uncharacterized protein</fullName>
    </submittedName>
</protein>
<dbReference type="EMBL" id="JBICCN010000175">
    <property type="protein sequence ID" value="KAL3087720.1"/>
    <property type="molecule type" value="Genomic_DNA"/>
</dbReference>
<evidence type="ECO:0000313" key="2">
    <source>
        <dbReference type="EMBL" id="KAL3087720.1"/>
    </source>
</evidence>
<dbReference type="Proteomes" id="UP001620645">
    <property type="component" value="Unassembled WGS sequence"/>
</dbReference>
<reference evidence="2 3" key="1">
    <citation type="submission" date="2024-10" db="EMBL/GenBank/DDBJ databases">
        <authorList>
            <person name="Kim D."/>
        </authorList>
    </citation>
    <scope>NUCLEOTIDE SEQUENCE [LARGE SCALE GENOMIC DNA]</scope>
    <source>
        <strain evidence="2">Taebaek</strain>
    </source>
</reference>
<gene>
    <name evidence="2" type="ORF">niasHS_008698</name>
</gene>
<evidence type="ECO:0000313" key="3">
    <source>
        <dbReference type="Proteomes" id="UP001620645"/>
    </source>
</evidence>
<accession>A0ABD2JAS3</accession>